<protein>
    <recommendedName>
        <fullName evidence="10">RagB/SusD family nutrient uptake outer membrane protein</fullName>
    </recommendedName>
</protein>
<dbReference type="InterPro" id="IPR011990">
    <property type="entry name" value="TPR-like_helical_dom_sf"/>
</dbReference>
<dbReference type="GO" id="GO:0009279">
    <property type="term" value="C:cell outer membrane"/>
    <property type="evidence" value="ECO:0007669"/>
    <property type="project" value="UniProtKB-SubCell"/>
</dbReference>
<evidence type="ECO:0000313" key="9">
    <source>
        <dbReference type="Proteomes" id="UP001330184"/>
    </source>
</evidence>
<evidence type="ECO:0000313" key="8">
    <source>
        <dbReference type="EMBL" id="BDW93752.1"/>
    </source>
</evidence>
<evidence type="ECO:0000256" key="3">
    <source>
        <dbReference type="ARBA" id="ARBA00022729"/>
    </source>
</evidence>
<accession>A0AA48KM24</accession>
<sequence>MTMKRLYITLLSLSSLFFINCSDDYLDKNPISDVSEESFFLTASDLELYTNGFYLMLPNSTARNEIFTYDSQCGDIVHNTLSDLMIGARIVPATGGGWNWGNLRNINYFLENYERCEDEAAKNRFGGVARFFRAYYYFGMVVNFGDVPWYDTTMEADDEGLYKARDSRQFVVDKILEDLDWAINNMGDEQYAYEVSKFTALALKSRVALFEGTFEKYHGISGYEKYLEAAADASEELMDTGVYSIYSTGNPNLDYADLFRAETAQTTEVILAREYTEPLTNGHRANYYTLTGSQGRPGMPKSAVNSYLNSDGSRFTDQADFNAVSFADETVDRDPRLAQTIRTPGYSRVGEGTALPPDLSFSITGYHITKFVTSSNSDGINQNTNDLPVFRFAEVLLNFAEAKAELGTITQDDLDRSIGLLRNRVGMPGLSMDDSNADPDDYQAMIYPNVSGANQGLLLEIRRERRIELYMEGHRWNDIRRWKVGQSITLPLRGIYLPGAGEYDLDGNGSIDTVIYEGDAPADQIAGAKYFKLGADIHLSADNLIDPLPEFNTRSFNEDRDYLLPIPIQELQLNPNLTQNPNW</sequence>
<evidence type="ECO:0000256" key="1">
    <source>
        <dbReference type="ARBA" id="ARBA00004442"/>
    </source>
</evidence>
<proteinExistence type="inferred from homology"/>
<organism evidence="8 9">
    <name type="scientific">Flagellimonas marinaquae</name>
    <dbReference type="NCBI Taxonomy" id="254955"/>
    <lineage>
        <taxon>Bacteria</taxon>
        <taxon>Pseudomonadati</taxon>
        <taxon>Bacteroidota</taxon>
        <taxon>Flavobacteriia</taxon>
        <taxon>Flavobacteriales</taxon>
        <taxon>Flavobacteriaceae</taxon>
        <taxon>Flagellimonas</taxon>
    </lineage>
</organism>
<dbReference type="InterPro" id="IPR033985">
    <property type="entry name" value="SusD-like_N"/>
</dbReference>
<keyword evidence="5" id="KW-0998">Cell outer membrane</keyword>
<evidence type="ECO:0000259" key="6">
    <source>
        <dbReference type="Pfam" id="PF07980"/>
    </source>
</evidence>
<reference evidence="8 9" key="1">
    <citation type="submission" date="2023-01" db="EMBL/GenBank/DDBJ databases">
        <title>Complete genome sequence of Muricauda aquimarina strain IFOP_LL357.</title>
        <authorList>
            <person name="Gajardo G."/>
            <person name="Ueki S."/>
            <person name="Maruyama F."/>
        </authorList>
    </citation>
    <scope>NUCLEOTIDE SEQUENCE [LARGE SCALE GENOMIC DNA]</scope>
    <source>
        <strain evidence="8 9">IFOP_LL357</strain>
    </source>
</reference>
<keyword evidence="4" id="KW-0472">Membrane</keyword>
<dbReference type="EMBL" id="AP027268">
    <property type="protein sequence ID" value="BDW93752.1"/>
    <property type="molecule type" value="Genomic_DNA"/>
</dbReference>
<evidence type="ECO:0000256" key="5">
    <source>
        <dbReference type="ARBA" id="ARBA00023237"/>
    </source>
</evidence>
<evidence type="ECO:0008006" key="10">
    <source>
        <dbReference type="Google" id="ProtNLM"/>
    </source>
</evidence>
<evidence type="ECO:0000256" key="2">
    <source>
        <dbReference type="ARBA" id="ARBA00006275"/>
    </source>
</evidence>
<gene>
    <name evidence="8" type="ORF">MACH07_25840</name>
</gene>
<keyword evidence="9" id="KW-1185">Reference proteome</keyword>
<keyword evidence="3" id="KW-0732">Signal</keyword>
<dbReference type="Proteomes" id="UP001330184">
    <property type="component" value="Chromosome"/>
</dbReference>
<name>A0AA48KM24_9FLAO</name>
<dbReference type="Gene3D" id="1.25.40.390">
    <property type="match status" value="1"/>
</dbReference>
<comment type="subcellular location">
    <subcellularLocation>
        <location evidence="1">Cell outer membrane</location>
    </subcellularLocation>
</comment>
<evidence type="ECO:0000256" key="4">
    <source>
        <dbReference type="ARBA" id="ARBA00023136"/>
    </source>
</evidence>
<feature type="domain" description="RagB/SusD" evidence="6">
    <location>
        <begin position="267"/>
        <end position="583"/>
    </location>
</feature>
<dbReference type="SUPFAM" id="SSF48452">
    <property type="entry name" value="TPR-like"/>
    <property type="match status" value="1"/>
</dbReference>
<dbReference type="InterPro" id="IPR012944">
    <property type="entry name" value="SusD_RagB_dom"/>
</dbReference>
<evidence type="ECO:0000259" key="7">
    <source>
        <dbReference type="Pfam" id="PF14322"/>
    </source>
</evidence>
<feature type="domain" description="SusD-like N-terminal" evidence="7">
    <location>
        <begin position="24"/>
        <end position="209"/>
    </location>
</feature>
<comment type="similarity">
    <text evidence="2">Belongs to the SusD family.</text>
</comment>
<dbReference type="AlphaFoldDB" id="A0AA48KM24"/>
<dbReference type="Pfam" id="PF07980">
    <property type="entry name" value="SusD_RagB"/>
    <property type="match status" value="1"/>
</dbReference>
<dbReference type="Pfam" id="PF14322">
    <property type="entry name" value="SusD-like_3"/>
    <property type="match status" value="1"/>
</dbReference>